<dbReference type="GO" id="GO:0006508">
    <property type="term" value="P:proteolysis"/>
    <property type="evidence" value="ECO:0007669"/>
    <property type="project" value="UniProtKB-KW"/>
</dbReference>
<dbReference type="SMART" id="SM01263">
    <property type="entry name" value="Leuk-A4-hydro_C"/>
    <property type="match status" value="1"/>
</dbReference>
<evidence type="ECO:0000256" key="10">
    <source>
        <dbReference type="ARBA" id="ARBA00023242"/>
    </source>
</evidence>
<name>A0A8C9R2N8_SCLFO</name>
<dbReference type="FunFam" id="1.10.390.10:FF:000014">
    <property type="entry name" value="aminopeptidase O isoform X1"/>
    <property type="match status" value="1"/>
</dbReference>
<evidence type="ECO:0000256" key="12">
    <source>
        <dbReference type="ARBA" id="ARBA00072072"/>
    </source>
</evidence>
<keyword evidence="6" id="KW-0479">Metal-binding</keyword>
<dbReference type="SUPFAM" id="SSF48371">
    <property type="entry name" value="ARM repeat"/>
    <property type="match status" value="1"/>
</dbReference>
<dbReference type="KEGG" id="sfm:108938636"/>
<dbReference type="GeneTree" id="ENSGT00940000155211"/>
<dbReference type="Gene3D" id="1.25.40.320">
    <property type="entry name" value="Peptidase M1, leukotriene A4 hydrolase/aminopeptidase C-terminal domain"/>
    <property type="match status" value="1"/>
</dbReference>
<keyword evidence="10" id="KW-0539">Nucleus</keyword>
<reference evidence="14 15" key="1">
    <citation type="submission" date="2019-04" db="EMBL/GenBank/DDBJ databases">
        <authorList>
            <consortium name="Wellcome Sanger Institute Data Sharing"/>
        </authorList>
    </citation>
    <scope>NUCLEOTIDE SEQUENCE [LARGE SCALE GENOMIC DNA]</scope>
</reference>
<dbReference type="Pfam" id="PF01433">
    <property type="entry name" value="Peptidase_M1"/>
    <property type="match status" value="1"/>
</dbReference>
<comment type="function">
    <text evidence="11">Aminopeptidase which catalyzes the hydrolysis of amino acid residues from the N-terminus of peptide or protein substrates.</text>
</comment>
<dbReference type="InterPro" id="IPR016024">
    <property type="entry name" value="ARM-type_fold"/>
</dbReference>
<dbReference type="Ensembl" id="ENSSFOT00015009769.2">
    <property type="protein sequence ID" value="ENSSFOP00015009638.1"/>
    <property type="gene ID" value="ENSSFOG00015006198.2"/>
</dbReference>
<evidence type="ECO:0000256" key="4">
    <source>
        <dbReference type="ARBA" id="ARBA00022438"/>
    </source>
</evidence>
<evidence type="ECO:0000256" key="9">
    <source>
        <dbReference type="ARBA" id="ARBA00023049"/>
    </source>
</evidence>
<dbReference type="Gene3D" id="2.60.40.1730">
    <property type="entry name" value="tricorn interacting facor f3 domain"/>
    <property type="match status" value="1"/>
</dbReference>
<evidence type="ECO:0000256" key="11">
    <source>
        <dbReference type="ARBA" id="ARBA00060332"/>
    </source>
</evidence>
<comment type="similarity">
    <text evidence="3">Belongs to the peptidase M1 family.</text>
</comment>
<keyword evidence="4" id="KW-0031">Aminopeptidase</keyword>
<evidence type="ECO:0000256" key="6">
    <source>
        <dbReference type="ARBA" id="ARBA00022723"/>
    </source>
</evidence>
<evidence type="ECO:0000256" key="7">
    <source>
        <dbReference type="ARBA" id="ARBA00022801"/>
    </source>
</evidence>
<dbReference type="Pfam" id="PF09127">
    <property type="entry name" value="Leuk-A4-hydro_C"/>
    <property type="match status" value="1"/>
</dbReference>
<sequence length="864" mass="96403">MKTDLGMGLDLDLDPSQDDLPLKANTNHMLVKHYVLDLTVHFEKKVFEGSVFLFLETGKGAGEFCDGDSGTAGKSHVMPVIDLGVSKVPIAEQSASDASDTACGGSHRQLTSDCAGCHGDGLTENSWENESSGDFILVLDCCDLAVTRVEEVDVTLVPGMEAFRVKDEGGVSSACPSAPLLQGLMSLPAACWEQQHSLYYHCSRAPTPSGAGTLLFHTDKWSLQIRKKGVRTPHNFPRSLRIWYETKPEGSSVRWTKDQSGRLCVYTVGCPINNRALFPCQEPPVAMSTWQARVQAPSDCVVLLSGENEADPVPQENGFSCWEYYVTMPMPASTFTLAVGCWVMAKVKPVSGEQAMATSAAHAQQGSLSEKKQTSSDGTLGERLIKAARFLCEADNSILTSNVPNKGSEMDYFCLNLHPCSHVDFPCRFPSAAAQAQAVIPYRVFAPSCLLQRAEDMLLPLLSPCLAAAFSFLGVHPFSRLDVLIVPAEFPSLGMASPHMVFLSQSVLTGDSSLCGARLCHEVAHAWFGLAIGARDWTEEWISEGFATYLEDIFWAHAQKLSRVQTEDQCQLKALLRWRRLRDELQNSEEELQILRPNKESTGEVSESGASLVKHGLNPSKTFMQVHYLKGYFLLSFLSNKVGEKQFLKFFRNFVEKYHGQLILSQDFLQMFLECFPEIERQGLTLEAIYADWLDRPGIPEPLLHWSAAWLRSAPVEEVTQEVAKWIHLSRGHRKGSKRKRTGPKVNFKEVTAEQLVLLLELLLDEAELSGTVLHMLKRVYSLQERDAEVRHRWCELVVKHKHSAAYKDVEHFLLEDQAMGVYLYGELMLHEDGLQQALARRCFSRAQEDMDIAVRKVVEDMIY</sequence>
<comment type="subcellular location">
    <subcellularLocation>
        <location evidence="2">Nucleus</location>
        <location evidence="2">Nucleolus</location>
    </subcellularLocation>
</comment>
<dbReference type="PANTHER" id="PTHR46627:SF1">
    <property type="entry name" value="AMINOPEPTIDASE O"/>
    <property type="match status" value="1"/>
</dbReference>
<accession>A0A8C9R2N8</accession>
<evidence type="ECO:0000256" key="3">
    <source>
        <dbReference type="ARBA" id="ARBA00010136"/>
    </source>
</evidence>
<dbReference type="GeneID" id="108938636"/>
<keyword evidence="9" id="KW-0482">Metalloprotease</keyword>
<dbReference type="SUPFAM" id="SSF63737">
    <property type="entry name" value="Leukotriene A4 hydrolase N-terminal domain"/>
    <property type="match status" value="1"/>
</dbReference>
<dbReference type="InterPro" id="IPR038502">
    <property type="entry name" value="M1_LTA-4_hydro/amino_C_sf"/>
</dbReference>
<evidence type="ECO:0000313" key="15">
    <source>
        <dbReference type="Proteomes" id="UP000694397"/>
    </source>
</evidence>
<dbReference type="InterPro" id="IPR042097">
    <property type="entry name" value="Aminopeptidase_N-like_N_sf"/>
</dbReference>
<dbReference type="PANTHER" id="PTHR46627">
    <property type="entry name" value="AMINOPEPTIDASE O"/>
    <property type="match status" value="1"/>
</dbReference>
<evidence type="ECO:0000256" key="8">
    <source>
        <dbReference type="ARBA" id="ARBA00022833"/>
    </source>
</evidence>
<dbReference type="GO" id="GO:0008270">
    <property type="term" value="F:zinc ion binding"/>
    <property type="evidence" value="ECO:0007669"/>
    <property type="project" value="InterPro"/>
</dbReference>
<evidence type="ECO:0000256" key="2">
    <source>
        <dbReference type="ARBA" id="ARBA00004604"/>
    </source>
</evidence>
<dbReference type="FunFam" id="1.25.40.320:FF:000003">
    <property type="entry name" value="Aminopeptidase O isoform 1"/>
    <property type="match status" value="1"/>
</dbReference>
<dbReference type="CTD" id="84909"/>
<feature type="domain" description="Peptidase M1 leukotriene A4 hydrolase/aminopeptidase C-terminal" evidence="13">
    <location>
        <begin position="714"/>
        <end position="863"/>
    </location>
</feature>
<dbReference type="InterPro" id="IPR015211">
    <property type="entry name" value="Peptidase_M1_C"/>
</dbReference>
<keyword evidence="7" id="KW-0378">Hydrolase</keyword>
<dbReference type="Gene3D" id="3.30.2010.30">
    <property type="match status" value="1"/>
</dbReference>
<keyword evidence="8" id="KW-0862">Zinc</keyword>
<comment type="cofactor">
    <cofactor evidence="1">
        <name>Zn(2+)</name>
        <dbReference type="ChEBI" id="CHEBI:29105"/>
    </cofactor>
</comment>
<dbReference type="AlphaFoldDB" id="A0A8C9R2N8"/>
<dbReference type="RefSeq" id="XP_018614939.1">
    <property type="nucleotide sequence ID" value="XM_018759423.2"/>
</dbReference>
<organism evidence="14 15">
    <name type="scientific">Scleropages formosus</name>
    <name type="common">Asian bonytongue</name>
    <name type="synonym">Osteoglossum formosum</name>
    <dbReference type="NCBI Taxonomy" id="113540"/>
    <lineage>
        <taxon>Eukaryota</taxon>
        <taxon>Metazoa</taxon>
        <taxon>Chordata</taxon>
        <taxon>Craniata</taxon>
        <taxon>Vertebrata</taxon>
        <taxon>Euteleostomi</taxon>
        <taxon>Actinopterygii</taxon>
        <taxon>Neopterygii</taxon>
        <taxon>Teleostei</taxon>
        <taxon>Osteoglossocephala</taxon>
        <taxon>Osteoglossomorpha</taxon>
        <taxon>Osteoglossiformes</taxon>
        <taxon>Osteoglossidae</taxon>
        <taxon>Scleropages</taxon>
    </lineage>
</organism>
<reference evidence="14" key="3">
    <citation type="submission" date="2025-09" db="UniProtKB">
        <authorList>
            <consortium name="Ensembl"/>
        </authorList>
    </citation>
    <scope>IDENTIFICATION</scope>
</reference>
<gene>
    <name evidence="14" type="primary">AOPEP</name>
</gene>
<evidence type="ECO:0000313" key="14">
    <source>
        <dbReference type="Ensembl" id="ENSSFOP00015009638.1"/>
    </source>
</evidence>
<dbReference type="GO" id="GO:0005730">
    <property type="term" value="C:nucleolus"/>
    <property type="evidence" value="ECO:0007669"/>
    <property type="project" value="UniProtKB-SubCell"/>
</dbReference>
<reference evidence="14" key="2">
    <citation type="submission" date="2025-08" db="UniProtKB">
        <authorList>
            <consortium name="Ensembl"/>
        </authorList>
    </citation>
    <scope>IDENTIFICATION</scope>
</reference>
<keyword evidence="5" id="KW-0645">Protease</keyword>
<dbReference type="InterPro" id="IPR033577">
    <property type="entry name" value="AOPep"/>
</dbReference>
<dbReference type="OrthoDB" id="79562at2759"/>
<dbReference type="InterPro" id="IPR027268">
    <property type="entry name" value="Peptidase_M4/M1_CTD_sf"/>
</dbReference>
<keyword evidence="15" id="KW-1185">Reference proteome</keyword>
<proteinExistence type="inferred from homology"/>
<dbReference type="GO" id="GO:0070006">
    <property type="term" value="F:metalloaminopeptidase activity"/>
    <property type="evidence" value="ECO:0007669"/>
    <property type="project" value="InterPro"/>
</dbReference>
<dbReference type="Gene3D" id="1.10.390.10">
    <property type="entry name" value="Neutral Protease Domain 2"/>
    <property type="match status" value="1"/>
</dbReference>
<dbReference type="SUPFAM" id="SSF55486">
    <property type="entry name" value="Metalloproteases ('zincins'), catalytic domain"/>
    <property type="match status" value="1"/>
</dbReference>
<dbReference type="Proteomes" id="UP000694397">
    <property type="component" value="Chromosome 17"/>
</dbReference>
<evidence type="ECO:0000259" key="13">
    <source>
        <dbReference type="SMART" id="SM01263"/>
    </source>
</evidence>
<dbReference type="RefSeq" id="XP_029115330.1">
    <property type="nucleotide sequence ID" value="XM_029259497.1"/>
</dbReference>
<dbReference type="FunFam" id="3.30.2010.30:FF:000003">
    <property type="entry name" value="aminopeptidase O isoform X1"/>
    <property type="match status" value="1"/>
</dbReference>
<evidence type="ECO:0000256" key="1">
    <source>
        <dbReference type="ARBA" id="ARBA00001947"/>
    </source>
</evidence>
<evidence type="ECO:0000256" key="5">
    <source>
        <dbReference type="ARBA" id="ARBA00022670"/>
    </source>
</evidence>
<dbReference type="InterPro" id="IPR014782">
    <property type="entry name" value="Peptidase_M1_dom"/>
</dbReference>
<dbReference type="FunFam" id="2.60.40.1730:FF:000008">
    <property type="entry name" value="aminopeptidase O isoform X1"/>
    <property type="match status" value="1"/>
</dbReference>
<protein>
    <recommendedName>
        <fullName evidence="12">Aminopeptidase O</fullName>
    </recommendedName>
</protein>
<dbReference type="RefSeq" id="XP_018614940.1">
    <property type="nucleotide sequence ID" value="XM_018759424.2"/>
</dbReference>